<sequence length="342" mass="37858">MFRTLVSLLSLATVTAAAPIDLRLPTENHHLFTGEMDRFYMYVDRNFEGQQTKPWEAGSFGLVRTAIRVNGEVLLTKFHEGIDISPVKRDKAGNPLDLVSSIADGRVVYVSPIAGRSNYGKYVVIEHSWENSQIISLYAHLAEITAKPGDEVKAGSVIGRMGYTGAGIDRTRAHCHLEIGMLMSSRYMEWHQQFGGGTNYHGLFNGMNICGADAARFFLDHKANPELQFSQYIASTPVYFKVAVPAKETPPEFVKRYPWIVKGDTQGAASWEISFSATGLPLAFERSQRDVTVPVVTSVRPSTVPQRYMTRNLISGEGNKATLTNGGRQLVSLLTDDFPHTP</sequence>
<feature type="chain" id="PRO_5036974671" evidence="1">
    <location>
        <begin position="19"/>
        <end position="342"/>
    </location>
</feature>
<dbReference type="Pfam" id="PF01551">
    <property type="entry name" value="Peptidase_M23"/>
    <property type="match status" value="1"/>
</dbReference>
<dbReference type="PANTHER" id="PTHR21666:SF270">
    <property type="entry name" value="MUREIN HYDROLASE ACTIVATOR ENVC"/>
    <property type="match status" value="1"/>
</dbReference>
<proteinExistence type="predicted"/>
<protein>
    <submittedName>
        <fullName evidence="3">M23 family metallopeptidase</fullName>
    </submittedName>
</protein>
<dbReference type="InterPro" id="IPR016047">
    <property type="entry name" value="M23ase_b-sheet_dom"/>
</dbReference>
<dbReference type="InterPro" id="IPR050570">
    <property type="entry name" value="Cell_wall_metabolism_enzyme"/>
</dbReference>
<evidence type="ECO:0000256" key="1">
    <source>
        <dbReference type="SAM" id="SignalP"/>
    </source>
</evidence>
<dbReference type="EMBL" id="JAENIK010000013">
    <property type="protein sequence ID" value="MBK1818432.1"/>
    <property type="molecule type" value="Genomic_DNA"/>
</dbReference>
<name>A0A934R8U2_9BACT</name>
<comment type="caution">
    <text evidence="3">The sequence shown here is derived from an EMBL/GenBank/DDBJ whole genome shotgun (WGS) entry which is preliminary data.</text>
</comment>
<dbReference type="InterPro" id="IPR011055">
    <property type="entry name" value="Dup_hybrid_motif"/>
</dbReference>
<accession>A0A934R8U2</accession>
<evidence type="ECO:0000313" key="3">
    <source>
        <dbReference type="EMBL" id="MBK1818432.1"/>
    </source>
</evidence>
<reference evidence="3" key="1">
    <citation type="submission" date="2021-01" db="EMBL/GenBank/DDBJ databases">
        <title>Modified the classification status of verrucomicrobia.</title>
        <authorList>
            <person name="Feng X."/>
        </authorList>
    </citation>
    <scope>NUCLEOTIDE SEQUENCE</scope>
    <source>
        <strain evidence="3">JCM 18052</strain>
    </source>
</reference>
<feature type="domain" description="M23ase beta-sheet core" evidence="2">
    <location>
        <begin position="78"/>
        <end position="179"/>
    </location>
</feature>
<dbReference type="SUPFAM" id="SSF51261">
    <property type="entry name" value="Duplicated hybrid motif"/>
    <property type="match status" value="1"/>
</dbReference>
<keyword evidence="4" id="KW-1185">Reference proteome</keyword>
<dbReference type="CDD" id="cd12797">
    <property type="entry name" value="M23_peptidase"/>
    <property type="match status" value="1"/>
</dbReference>
<dbReference type="GO" id="GO:0004222">
    <property type="term" value="F:metalloendopeptidase activity"/>
    <property type="evidence" value="ECO:0007669"/>
    <property type="project" value="TreeGrafter"/>
</dbReference>
<evidence type="ECO:0000313" key="4">
    <source>
        <dbReference type="Proteomes" id="UP000600139"/>
    </source>
</evidence>
<organism evidence="3 4">
    <name type="scientific">Luteolibacter yonseiensis</name>
    <dbReference type="NCBI Taxonomy" id="1144680"/>
    <lineage>
        <taxon>Bacteria</taxon>
        <taxon>Pseudomonadati</taxon>
        <taxon>Verrucomicrobiota</taxon>
        <taxon>Verrucomicrobiia</taxon>
        <taxon>Verrucomicrobiales</taxon>
        <taxon>Verrucomicrobiaceae</taxon>
        <taxon>Luteolibacter</taxon>
    </lineage>
</organism>
<keyword evidence="1" id="KW-0732">Signal</keyword>
<dbReference type="Gene3D" id="2.70.70.10">
    <property type="entry name" value="Glucose Permease (Domain IIA)"/>
    <property type="match status" value="1"/>
</dbReference>
<evidence type="ECO:0000259" key="2">
    <source>
        <dbReference type="Pfam" id="PF01551"/>
    </source>
</evidence>
<dbReference type="RefSeq" id="WP_200353378.1">
    <property type="nucleotide sequence ID" value="NZ_BAABHZ010000002.1"/>
</dbReference>
<dbReference type="Proteomes" id="UP000600139">
    <property type="component" value="Unassembled WGS sequence"/>
</dbReference>
<gene>
    <name evidence="3" type="ORF">JIN84_22630</name>
</gene>
<feature type="signal peptide" evidence="1">
    <location>
        <begin position="1"/>
        <end position="18"/>
    </location>
</feature>
<dbReference type="AlphaFoldDB" id="A0A934R8U2"/>
<dbReference type="PANTHER" id="PTHR21666">
    <property type="entry name" value="PEPTIDASE-RELATED"/>
    <property type="match status" value="1"/>
</dbReference>